<protein>
    <submittedName>
        <fullName evidence="1">Uncharacterized protein</fullName>
    </submittedName>
</protein>
<accession>A0A7J7RMG7</accession>
<gene>
    <name evidence="1" type="ORF">mMyoMyo1_010264</name>
</gene>
<organism evidence="1 2">
    <name type="scientific">Myotis myotis</name>
    <name type="common">Greater mouse-eared bat</name>
    <name type="synonym">Vespertilio myotis</name>
    <dbReference type="NCBI Taxonomy" id="51298"/>
    <lineage>
        <taxon>Eukaryota</taxon>
        <taxon>Metazoa</taxon>
        <taxon>Chordata</taxon>
        <taxon>Craniata</taxon>
        <taxon>Vertebrata</taxon>
        <taxon>Euteleostomi</taxon>
        <taxon>Mammalia</taxon>
        <taxon>Eutheria</taxon>
        <taxon>Laurasiatheria</taxon>
        <taxon>Chiroptera</taxon>
        <taxon>Yangochiroptera</taxon>
        <taxon>Vespertilionidae</taxon>
        <taxon>Myotis</taxon>
    </lineage>
</organism>
<evidence type="ECO:0000313" key="1">
    <source>
        <dbReference type="EMBL" id="KAF6277400.1"/>
    </source>
</evidence>
<dbReference type="Proteomes" id="UP000527355">
    <property type="component" value="Unassembled WGS sequence"/>
</dbReference>
<reference evidence="1 2" key="1">
    <citation type="journal article" date="2020" name="Nature">
        <title>Six reference-quality genomes reveal evolution of bat adaptations.</title>
        <authorList>
            <person name="Jebb D."/>
            <person name="Huang Z."/>
            <person name="Pippel M."/>
            <person name="Hughes G.M."/>
            <person name="Lavrichenko K."/>
            <person name="Devanna P."/>
            <person name="Winkler S."/>
            <person name="Jermiin L.S."/>
            <person name="Skirmuntt E.C."/>
            <person name="Katzourakis A."/>
            <person name="Burkitt-Gray L."/>
            <person name="Ray D.A."/>
            <person name="Sullivan K.A.M."/>
            <person name="Roscito J.G."/>
            <person name="Kirilenko B.M."/>
            <person name="Davalos L.M."/>
            <person name="Corthals A.P."/>
            <person name="Power M.L."/>
            <person name="Jones G."/>
            <person name="Ransome R.D."/>
            <person name="Dechmann D.K.N."/>
            <person name="Locatelli A.G."/>
            <person name="Puechmaille S.J."/>
            <person name="Fedrigo O."/>
            <person name="Jarvis E.D."/>
            <person name="Hiller M."/>
            <person name="Vernes S.C."/>
            <person name="Myers E.W."/>
            <person name="Teeling E.C."/>
        </authorList>
    </citation>
    <scope>NUCLEOTIDE SEQUENCE [LARGE SCALE GENOMIC DNA]</scope>
    <source>
        <strain evidence="1">MMyoMyo1</strain>
        <tissue evidence="1">Flight muscle</tissue>
    </source>
</reference>
<keyword evidence="2" id="KW-1185">Reference proteome</keyword>
<name>A0A7J7RMG7_MYOMY</name>
<sequence length="164" mass="17957">MSELCLCTGSDGAQLWLICQIEPHTLQGKSLRNTAGGQVTHISERRAWSCLLQLSGAASSSSVEHTFIEHLGNRAAKGRRQPTAQPGCSPALLLWALRGAAAEAEGESRRLHLEASLVLPFKSAPHRQWEKNLVFSLLTHTTTDINCCIVLQKTSYSFQKFSIS</sequence>
<comment type="caution">
    <text evidence="1">The sequence shown here is derived from an EMBL/GenBank/DDBJ whole genome shotgun (WGS) entry which is preliminary data.</text>
</comment>
<proteinExistence type="predicted"/>
<dbReference type="AlphaFoldDB" id="A0A7J7RMG7"/>
<dbReference type="EMBL" id="JABWUV010000024">
    <property type="protein sequence ID" value="KAF6277400.1"/>
    <property type="molecule type" value="Genomic_DNA"/>
</dbReference>
<evidence type="ECO:0000313" key="2">
    <source>
        <dbReference type="Proteomes" id="UP000527355"/>
    </source>
</evidence>